<evidence type="ECO:0000313" key="2">
    <source>
        <dbReference type="EMBL" id="CAF4261295.1"/>
    </source>
</evidence>
<dbReference type="Proteomes" id="UP000663842">
    <property type="component" value="Unassembled WGS sequence"/>
</dbReference>
<keyword evidence="5" id="KW-1185">Reference proteome</keyword>
<dbReference type="EMBL" id="CAJOBG010039819">
    <property type="protein sequence ID" value="CAF4390683.1"/>
    <property type="molecule type" value="Genomic_DNA"/>
</dbReference>
<dbReference type="EMBL" id="CAJOBF010008726">
    <property type="protein sequence ID" value="CAF4261295.1"/>
    <property type="molecule type" value="Genomic_DNA"/>
</dbReference>
<organism evidence="2 4">
    <name type="scientific">Rotaria magnacalcarata</name>
    <dbReference type="NCBI Taxonomy" id="392030"/>
    <lineage>
        <taxon>Eukaryota</taxon>
        <taxon>Metazoa</taxon>
        <taxon>Spiralia</taxon>
        <taxon>Gnathifera</taxon>
        <taxon>Rotifera</taxon>
        <taxon>Eurotatoria</taxon>
        <taxon>Bdelloidea</taxon>
        <taxon>Philodinida</taxon>
        <taxon>Philodinidae</taxon>
        <taxon>Rotaria</taxon>
    </lineage>
</organism>
<dbReference type="EMBL" id="CAJNRG010018374">
    <property type="protein sequence ID" value="CAF2256738.1"/>
    <property type="molecule type" value="Genomic_DNA"/>
</dbReference>
<dbReference type="AlphaFoldDB" id="A0A820FHY0"/>
<accession>A0A820FHY0</accession>
<proteinExistence type="predicted"/>
<evidence type="ECO:0000313" key="5">
    <source>
        <dbReference type="Proteomes" id="UP000663866"/>
    </source>
</evidence>
<name>A0A820FHY0_9BILA</name>
<protein>
    <submittedName>
        <fullName evidence="2">Uncharacterized protein</fullName>
    </submittedName>
</protein>
<dbReference type="Proteomes" id="UP000663887">
    <property type="component" value="Unassembled WGS sequence"/>
</dbReference>
<dbReference type="Proteomes" id="UP000663866">
    <property type="component" value="Unassembled WGS sequence"/>
</dbReference>
<sequence length="228" mass="26052">MPFNAADLCSRVNELLLFDSIGNSCTSVVDNCKSSIMSLVHGSLITKITIDADDLVKAAELEPILRMAYNVNTLEICDETGILSQAILRNTDNLGTRADEQIVNWDCEVLNIFCTLLSNQLCNLKTVSFNICDSYDDLEFQPPYIIHRKNDYTQFIVELIYSLVDHLQQLVSLHIHFIQPIQSNPPCFPHLIRRQLHQQSLSRPYRLRCSEENIQIRVLQGRTRVQSS</sequence>
<evidence type="ECO:0000313" key="3">
    <source>
        <dbReference type="EMBL" id="CAF4390683.1"/>
    </source>
</evidence>
<evidence type="ECO:0000313" key="4">
    <source>
        <dbReference type="Proteomes" id="UP000663842"/>
    </source>
</evidence>
<reference evidence="2" key="1">
    <citation type="submission" date="2021-02" db="EMBL/GenBank/DDBJ databases">
        <authorList>
            <person name="Nowell W R."/>
        </authorList>
    </citation>
    <scope>NUCLEOTIDE SEQUENCE</scope>
</reference>
<evidence type="ECO:0000313" key="1">
    <source>
        <dbReference type="EMBL" id="CAF2256738.1"/>
    </source>
</evidence>
<gene>
    <name evidence="3" type="ORF">OVN521_LOCUS34273</name>
    <name evidence="2" type="ORF">UXM345_LOCUS31287</name>
    <name evidence="1" type="ORF">XDN619_LOCUS35748</name>
</gene>
<comment type="caution">
    <text evidence="2">The sequence shown here is derived from an EMBL/GenBank/DDBJ whole genome shotgun (WGS) entry which is preliminary data.</text>
</comment>